<dbReference type="GO" id="GO:0004674">
    <property type="term" value="F:protein serine/threonine kinase activity"/>
    <property type="evidence" value="ECO:0007669"/>
    <property type="project" value="UniProtKB-KW"/>
</dbReference>
<dbReference type="PROSITE" id="PS50011">
    <property type="entry name" value="PROTEIN_KINASE_DOM"/>
    <property type="match status" value="1"/>
</dbReference>
<dbReference type="InterPro" id="IPR000719">
    <property type="entry name" value="Prot_kinase_dom"/>
</dbReference>
<dbReference type="AlphaFoldDB" id="A0A9X2MN94"/>
<accession>A0A9X2MN94</accession>
<dbReference type="Gene3D" id="1.10.510.10">
    <property type="entry name" value="Transferase(Phosphotransferase) domain 1"/>
    <property type="match status" value="1"/>
</dbReference>
<evidence type="ECO:0000259" key="1">
    <source>
        <dbReference type="PROSITE" id="PS50011"/>
    </source>
</evidence>
<evidence type="ECO:0000313" key="2">
    <source>
        <dbReference type="EMBL" id="MCR2802786.1"/>
    </source>
</evidence>
<proteinExistence type="predicted"/>
<feature type="domain" description="Protein kinase" evidence="1">
    <location>
        <begin position="29"/>
        <end position="287"/>
    </location>
</feature>
<name>A0A9X2MN94_9BACL</name>
<dbReference type="GO" id="GO:0005524">
    <property type="term" value="F:ATP binding"/>
    <property type="evidence" value="ECO:0007669"/>
    <property type="project" value="InterPro"/>
</dbReference>
<gene>
    <name evidence="2" type="ORF">NQZ67_02730</name>
</gene>
<organism evidence="2 3">
    <name type="scientific">Paenibacillus soyae</name>
    <dbReference type="NCBI Taxonomy" id="2969249"/>
    <lineage>
        <taxon>Bacteria</taxon>
        <taxon>Bacillati</taxon>
        <taxon>Bacillota</taxon>
        <taxon>Bacilli</taxon>
        <taxon>Bacillales</taxon>
        <taxon>Paenibacillaceae</taxon>
        <taxon>Paenibacillus</taxon>
    </lineage>
</organism>
<sequence length="287" mass="32936">MEMIKLNEITFQLKEPHSLEWVTELGEVFAVFDQQDSGNISFGIETPAGKKFVKYAGAKTIHYNGEPQEAIERLQAAIPLYQRLAHPSLVKLVDHFHAGEGFAAVFEWFDGENLHPHWTFPPPAKYEDPASPYYRYKQLPLDARLTSLEQLFVFHLHVADQGFVAVDFYDGSILYDFATHSTKICDIDVYQKKPFINTMGRLWGSKRFMSPEEFQLGAEIDEITNVFNMGAMAFSLLGGELDRSIEKWEASKGLYEVALRAASADRERRYQSLVEFYWAWTNAKETI</sequence>
<keyword evidence="2" id="KW-0723">Serine/threonine-protein kinase</keyword>
<dbReference type="Proteomes" id="UP001141950">
    <property type="component" value="Unassembled WGS sequence"/>
</dbReference>
<keyword evidence="2" id="KW-0418">Kinase</keyword>
<dbReference type="SUPFAM" id="SSF56112">
    <property type="entry name" value="Protein kinase-like (PK-like)"/>
    <property type="match status" value="1"/>
</dbReference>
<evidence type="ECO:0000313" key="3">
    <source>
        <dbReference type="Proteomes" id="UP001141950"/>
    </source>
</evidence>
<dbReference type="RefSeq" id="WP_257442517.1">
    <property type="nucleotide sequence ID" value="NZ_JANIPJ010000002.1"/>
</dbReference>
<protein>
    <submittedName>
        <fullName evidence="2">Serine/threonine protein kinase</fullName>
    </submittedName>
</protein>
<keyword evidence="2" id="KW-0808">Transferase</keyword>
<dbReference type="InterPro" id="IPR011009">
    <property type="entry name" value="Kinase-like_dom_sf"/>
</dbReference>
<dbReference type="EMBL" id="JANIPJ010000002">
    <property type="protein sequence ID" value="MCR2802786.1"/>
    <property type="molecule type" value="Genomic_DNA"/>
</dbReference>
<comment type="caution">
    <text evidence="2">The sequence shown here is derived from an EMBL/GenBank/DDBJ whole genome shotgun (WGS) entry which is preliminary data.</text>
</comment>
<keyword evidence="3" id="KW-1185">Reference proteome</keyword>
<reference evidence="2" key="1">
    <citation type="submission" date="2022-08" db="EMBL/GenBank/DDBJ databases">
        <title>The genomic sequence of strain Paenibacillus sp. SCIV0701.</title>
        <authorList>
            <person name="Zhao H."/>
        </authorList>
    </citation>
    <scope>NUCLEOTIDE SEQUENCE</scope>
    <source>
        <strain evidence="2">SCIV0701</strain>
    </source>
</reference>